<keyword evidence="3" id="KW-0378">Hydrolase</keyword>
<dbReference type="EMBL" id="JAUSWJ010000001">
    <property type="protein sequence ID" value="MDQ0515948.1"/>
    <property type="molecule type" value="Genomic_DNA"/>
</dbReference>
<comment type="caution">
    <text evidence="3">The sequence shown here is derived from an EMBL/GenBank/DDBJ whole genome shotgun (WGS) entry which is preliminary data.</text>
</comment>
<organism evidence="3 4">
    <name type="scientific">Kaistia geumhonensis</name>
    <dbReference type="NCBI Taxonomy" id="410839"/>
    <lineage>
        <taxon>Bacteria</taxon>
        <taxon>Pseudomonadati</taxon>
        <taxon>Pseudomonadota</taxon>
        <taxon>Alphaproteobacteria</taxon>
        <taxon>Hyphomicrobiales</taxon>
        <taxon>Kaistiaceae</taxon>
        <taxon>Kaistia</taxon>
    </lineage>
</organism>
<proteinExistence type="predicted"/>
<evidence type="ECO:0000313" key="3">
    <source>
        <dbReference type="EMBL" id="MDQ0515948.1"/>
    </source>
</evidence>
<evidence type="ECO:0000259" key="1">
    <source>
        <dbReference type="Pfam" id="PF00561"/>
    </source>
</evidence>
<dbReference type="RefSeq" id="WP_266280238.1">
    <property type="nucleotide sequence ID" value="NZ_JAPKNF010000001.1"/>
</dbReference>
<dbReference type="SUPFAM" id="SSF53474">
    <property type="entry name" value="alpha/beta-Hydrolases"/>
    <property type="match status" value="2"/>
</dbReference>
<feature type="domain" description="AB hydrolase-1" evidence="1">
    <location>
        <begin position="85"/>
        <end position="173"/>
    </location>
</feature>
<evidence type="ECO:0000313" key="4">
    <source>
        <dbReference type="Proteomes" id="UP001223743"/>
    </source>
</evidence>
<dbReference type="Proteomes" id="UP001223743">
    <property type="component" value="Unassembled WGS sequence"/>
</dbReference>
<dbReference type="InterPro" id="IPR022742">
    <property type="entry name" value="Hydrolase_4"/>
</dbReference>
<dbReference type="InterPro" id="IPR053145">
    <property type="entry name" value="AB_hydrolase_Est10"/>
</dbReference>
<dbReference type="Pfam" id="PF12146">
    <property type="entry name" value="Hydrolase_4"/>
    <property type="match status" value="1"/>
</dbReference>
<gene>
    <name evidence="3" type="ORF">QO015_001561</name>
</gene>
<dbReference type="GO" id="GO:0016787">
    <property type="term" value="F:hydrolase activity"/>
    <property type="evidence" value="ECO:0007669"/>
    <property type="project" value="UniProtKB-KW"/>
</dbReference>
<name>A0ABU0M4R4_9HYPH</name>
<dbReference type="InterPro" id="IPR029058">
    <property type="entry name" value="AB_hydrolase_fold"/>
</dbReference>
<dbReference type="Pfam" id="PF00561">
    <property type="entry name" value="Abhydrolase_1"/>
    <property type="match status" value="1"/>
</dbReference>
<evidence type="ECO:0000259" key="2">
    <source>
        <dbReference type="Pfam" id="PF12146"/>
    </source>
</evidence>
<reference evidence="3 4" key="1">
    <citation type="submission" date="2023-07" db="EMBL/GenBank/DDBJ databases">
        <title>Genomic Encyclopedia of Type Strains, Phase IV (KMG-IV): sequencing the most valuable type-strain genomes for metagenomic binning, comparative biology and taxonomic classification.</title>
        <authorList>
            <person name="Goeker M."/>
        </authorList>
    </citation>
    <scope>NUCLEOTIDE SEQUENCE [LARGE SCALE GENOMIC DNA]</scope>
    <source>
        <strain evidence="3 4">B1-1</strain>
    </source>
</reference>
<protein>
    <submittedName>
        <fullName evidence="3">Alpha/beta superfamily hydrolase</fullName>
    </submittedName>
</protein>
<sequence>MTIRIDIDDRSSGAAGSFLRPLALARVDAGLDPGRTAPTLARTAKFGEPVSLGNFGGLYHPGRAALAVLMLSPIGFEEMCLRSTWRSLATLFAEAGLPCLRFDYPGTGDALDPDQSPEGIEDWKDAVRRAAGWLRETAGADEIVLVGQGFGATLALTMAPEIEGVRAVVAMAAVENGRHYLRELAAWSRIVTDSIGIGPDPSDENGLGVAGLSLPAGRAAAIKAMRLDALAACPAADVLVVGRAGTDRDDIIADRLAALGARVARQPFEGYETLLTDPTQARPPMPTLERIATYVAALANARPAAALPAPEPQPLVGPHFEEIAGRFGPGRRLMGVFCRPAGIPDAPVLVFTNAGHDYHIGWARVTVMLARELAKAGYASLRFDMDGIGDSPAHPGSPGEVLYSDAHIADTIAAVDHAGQLSAGRVILVGRCSGGYAALQAAGRRERVADLVIVNTQRFIWDKDEDVATAVRYGHRSVGNFGATLLKRDTLLRLVRGQLNIGQAGRYILRSIATKASRRLAPFMGGLSKHARMHRDVHRRFRALEDRGTRVSMLFSADDAGLKEFRAYFGERGQRLGNYRLVTMELIEEADHNFTHLGARERLLSALRAAITPAKSRESAS</sequence>
<dbReference type="Gene3D" id="3.40.50.1820">
    <property type="entry name" value="alpha/beta hydrolase"/>
    <property type="match status" value="2"/>
</dbReference>
<dbReference type="InterPro" id="IPR000073">
    <property type="entry name" value="AB_hydrolase_1"/>
</dbReference>
<dbReference type="PANTHER" id="PTHR43265">
    <property type="entry name" value="ESTERASE ESTD"/>
    <property type="match status" value="1"/>
</dbReference>
<keyword evidence="4" id="KW-1185">Reference proteome</keyword>
<feature type="domain" description="Serine aminopeptidase S33" evidence="2">
    <location>
        <begin position="367"/>
        <end position="458"/>
    </location>
</feature>
<accession>A0ABU0M4R4</accession>
<dbReference type="PANTHER" id="PTHR43265:SF1">
    <property type="entry name" value="ESTERASE ESTD"/>
    <property type="match status" value="1"/>
</dbReference>